<organism evidence="14 15">
    <name type="scientific">Nocardiopsis ansamitocini</name>
    <dbReference type="NCBI Taxonomy" id="1670832"/>
    <lineage>
        <taxon>Bacteria</taxon>
        <taxon>Bacillati</taxon>
        <taxon>Actinomycetota</taxon>
        <taxon>Actinomycetes</taxon>
        <taxon>Streptosporangiales</taxon>
        <taxon>Nocardiopsidaceae</taxon>
        <taxon>Nocardiopsis</taxon>
    </lineage>
</organism>
<dbReference type="GO" id="GO:0052684">
    <property type="term" value="F:L-serine hydro-lyase (adding indole, L-tryptophan-forming) activity"/>
    <property type="evidence" value="ECO:0007669"/>
    <property type="project" value="TreeGrafter"/>
</dbReference>
<evidence type="ECO:0000256" key="11">
    <source>
        <dbReference type="ARBA" id="ARBA00049047"/>
    </source>
</evidence>
<keyword evidence="15" id="KW-1185">Reference proteome</keyword>
<name>A0A9W6UIX5_9ACTN</name>
<keyword evidence="6 12" id="KW-0028">Amino-acid biosynthesis</keyword>
<dbReference type="GO" id="GO:0005737">
    <property type="term" value="C:cytoplasm"/>
    <property type="evidence" value="ECO:0007669"/>
    <property type="project" value="TreeGrafter"/>
</dbReference>
<dbReference type="RefSeq" id="WP_285759668.1">
    <property type="nucleotide sequence ID" value="NZ_BSQG01000004.1"/>
</dbReference>
<dbReference type="NCBIfam" id="TIGR01415">
    <property type="entry name" value="trpB_rel"/>
    <property type="match status" value="1"/>
</dbReference>
<dbReference type="InterPro" id="IPR036052">
    <property type="entry name" value="TrpB-like_PALP_sf"/>
</dbReference>
<gene>
    <name evidence="12 14" type="primary">trpB</name>
    <name evidence="14" type="ORF">Nans01_25650</name>
</gene>
<dbReference type="HAMAP" id="MF_00133">
    <property type="entry name" value="Trp_synth_beta"/>
    <property type="match status" value="1"/>
</dbReference>
<evidence type="ECO:0000256" key="3">
    <source>
        <dbReference type="ARBA" id="ARBA00004733"/>
    </source>
</evidence>
<accession>A0A9W6UIX5</accession>
<dbReference type="NCBIfam" id="NF009057">
    <property type="entry name" value="PRK12391.1"/>
    <property type="match status" value="1"/>
</dbReference>
<dbReference type="Pfam" id="PF00291">
    <property type="entry name" value="PALP"/>
    <property type="match status" value="1"/>
</dbReference>
<reference evidence="14" key="1">
    <citation type="submission" date="2023-02" db="EMBL/GenBank/DDBJ databases">
        <title>Nocardiopsis ansamitocini NBRC 112285.</title>
        <authorList>
            <person name="Ichikawa N."/>
            <person name="Sato H."/>
            <person name="Tonouchi N."/>
        </authorList>
    </citation>
    <scope>NUCLEOTIDE SEQUENCE</scope>
    <source>
        <strain evidence="14">NBRC 112285</strain>
    </source>
</reference>
<dbReference type="GO" id="GO:0004834">
    <property type="term" value="F:tryptophan synthase activity"/>
    <property type="evidence" value="ECO:0007669"/>
    <property type="project" value="UniProtKB-UniRule"/>
</dbReference>
<dbReference type="PANTHER" id="PTHR48077">
    <property type="entry name" value="TRYPTOPHAN SYNTHASE-RELATED"/>
    <property type="match status" value="1"/>
</dbReference>
<dbReference type="EC" id="4.2.1.20" evidence="12"/>
<comment type="pathway">
    <text evidence="3 12">Amino-acid biosynthesis; L-tryptophan biosynthesis; L-tryptophan from chorismate: step 5/5.</text>
</comment>
<proteinExistence type="inferred from homology"/>
<evidence type="ECO:0000256" key="1">
    <source>
        <dbReference type="ARBA" id="ARBA00001933"/>
    </source>
</evidence>
<evidence type="ECO:0000259" key="13">
    <source>
        <dbReference type="Pfam" id="PF00291"/>
    </source>
</evidence>
<evidence type="ECO:0000256" key="12">
    <source>
        <dbReference type="HAMAP-Rule" id="MF_00133"/>
    </source>
</evidence>
<evidence type="ECO:0000256" key="6">
    <source>
        <dbReference type="ARBA" id="ARBA00022605"/>
    </source>
</evidence>
<evidence type="ECO:0000313" key="15">
    <source>
        <dbReference type="Proteomes" id="UP001165092"/>
    </source>
</evidence>
<comment type="function">
    <text evidence="2 12">The beta subunit is responsible for the synthesis of L-tryptophan from indole and L-serine.</text>
</comment>
<comment type="subunit">
    <text evidence="5 12">Tetramer of two alpha and two beta chains.</text>
</comment>
<dbReference type="InterPro" id="IPR001926">
    <property type="entry name" value="TrpB-like_PALP"/>
</dbReference>
<keyword evidence="10 12" id="KW-0456">Lyase</keyword>
<feature type="modified residue" description="N6-(pyridoxal phosphate)lysine" evidence="12">
    <location>
        <position position="110"/>
    </location>
</feature>
<comment type="caution">
    <text evidence="14">The sequence shown here is derived from an EMBL/GenBank/DDBJ whole genome shotgun (WGS) entry which is preliminary data.</text>
</comment>
<evidence type="ECO:0000256" key="5">
    <source>
        <dbReference type="ARBA" id="ARBA00011270"/>
    </source>
</evidence>
<keyword evidence="9 12" id="KW-0057">Aromatic amino acid biosynthesis</keyword>
<dbReference type="PIRSF" id="PIRSF500824">
    <property type="entry name" value="TrpB_prok"/>
    <property type="match status" value="1"/>
</dbReference>
<dbReference type="InterPro" id="IPR023026">
    <property type="entry name" value="Trp_synth_beta/beta-like"/>
</dbReference>
<keyword evidence="7 12" id="KW-0822">Tryptophan biosynthesis</keyword>
<dbReference type="PIRSF" id="PIRSF001413">
    <property type="entry name" value="Trp_syn_beta"/>
    <property type="match status" value="1"/>
</dbReference>
<evidence type="ECO:0000256" key="8">
    <source>
        <dbReference type="ARBA" id="ARBA00022898"/>
    </source>
</evidence>
<evidence type="ECO:0000256" key="7">
    <source>
        <dbReference type="ARBA" id="ARBA00022822"/>
    </source>
</evidence>
<dbReference type="SUPFAM" id="SSF53686">
    <property type="entry name" value="Tryptophan synthase beta subunit-like PLP-dependent enzymes"/>
    <property type="match status" value="1"/>
</dbReference>
<evidence type="ECO:0000256" key="2">
    <source>
        <dbReference type="ARBA" id="ARBA00002786"/>
    </source>
</evidence>
<dbReference type="EMBL" id="BSQG01000004">
    <property type="protein sequence ID" value="GLU48214.1"/>
    <property type="molecule type" value="Genomic_DNA"/>
</dbReference>
<evidence type="ECO:0000256" key="4">
    <source>
        <dbReference type="ARBA" id="ARBA00009982"/>
    </source>
</evidence>
<protein>
    <recommendedName>
        <fullName evidence="12">Tryptophan synthase beta chain</fullName>
        <ecNumber evidence="12">4.2.1.20</ecNumber>
    </recommendedName>
</protein>
<evidence type="ECO:0000256" key="9">
    <source>
        <dbReference type="ARBA" id="ARBA00023141"/>
    </source>
</evidence>
<dbReference type="Proteomes" id="UP001165092">
    <property type="component" value="Unassembled WGS sequence"/>
</dbReference>
<comment type="similarity">
    <text evidence="4 12">Belongs to the TrpB family.</text>
</comment>
<comment type="catalytic activity">
    <reaction evidence="11 12">
        <text>(1S,2R)-1-C-(indol-3-yl)glycerol 3-phosphate + L-serine = D-glyceraldehyde 3-phosphate + L-tryptophan + H2O</text>
        <dbReference type="Rhea" id="RHEA:10532"/>
        <dbReference type="ChEBI" id="CHEBI:15377"/>
        <dbReference type="ChEBI" id="CHEBI:33384"/>
        <dbReference type="ChEBI" id="CHEBI:57912"/>
        <dbReference type="ChEBI" id="CHEBI:58866"/>
        <dbReference type="ChEBI" id="CHEBI:59776"/>
        <dbReference type="EC" id="4.2.1.20"/>
    </reaction>
</comment>
<feature type="domain" description="Tryptophan synthase beta chain-like PALP" evidence="13">
    <location>
        <begin position="75"/>
        <end position="413"/>
    </location>
</feature>
<keyword evidence="8 12" id="KW-0663">Pyridoxal phosphate</keyword>
<comment type="cofactor">
    <cofactor evidence="1 12">
        <name>pyridoxal 5'-phosphate</name>
        <dbReference type="ChEBI" id="CHEBI:597326"/>
    </cofactor>
</comment>
<dbReference type="GO" id="GO:0030170">
    <property type="term" value="F:pyridoxal phosphate binding"/>
    <property type="evidence" value="ECO:0007669"/>
    <property type="project" value="InterPro"/>
</dbReference>
<evidence type="ECO:0000313" key="14">
    <source>
        <dbReference type="EMBL" id="GLU48214.1"/>
    </source>
</evidence>
<evidence type="ECO:0000256" key="10">
    <source>
        <dbReference type="ARBA" id="ARBA00023239"/>
    </source>
</evidence>
<dbReference type="PANTHER" id="PTHR48077:SF6">
    <property type="entry name" value="TRYPTOPHAN SYNTHASE"/>
    <property type="match status" value="1"/>
</dbReference>
<dbReference type="AlphaFoldDB" id="A0A9W6UIX5"/>
<dbReference type="Gene3D" id="3.40.50.1100">
    <property type="match status" value="2"/>
</dbReference>
<sequence>MKKFLLNENEIPSHWYNVLADLPTPLAPYLHPLTGAPLTPADLEPLLGREVIEQEFSTQRWIEIPHEVRDIYRMWRPSPLCRAERLERALDTPARIYFKYEGTSPAGSHKANTAVPQLHYAAREGVGRVTTETGAGQWGSALAFAGALFGIEVAVYMVKASYEHKPYRRSLMHTWGATVTASPSALTRAGRRALEADPDSPGSLGLAISEAVEDALGRPDTKFTLGSVMNHVVLHQSVIGLEAKRQLEIAEDYPDVVVGCVGGGSNFSGLAFPFLAPDPARNGPGPRLVAAEPAACPTLTRGRFGYDHPDTAGLGPLLPMRSLGSAFMPPPIHAGGLRFHGDAPALCHLYENGRVQARAFEQNEVFAEAVRFARTEGFVMAPESAHALKGAVEEALVARETGQVQTILFGLSGHGHFDLAAFDAFLAGRLEDYALSDEQINASLSTMPALRPAGGRHGG</sequence>
<dbReference type="InterPro" id="IPR006316">
    <property type="entry name" value="Trp_synth_b-like"/>
</dbReference>